<feature type="compositionally biased region" description="Acidic residues" evidence="1">
    <location>
        <begin position="244"/>
        <end position="254"/>
    </location>
</feature>
<feature type="compositionally biased region" description="Polar residues" evidence="1">
    <location>
        <begin position="1"/>
        <end position="11"/>
    </location>
</feature>
<accession>A0A142K8M9</accession>
<dbReference type="GO" id="GO:0003677">
    <property type="term" value="F:DNA binding"/>
    <property type="evidence" value="ECO:0007669"/>
    <property type="project" value="UniProtKB-KW"/>
</dbReference>
<feature type="region of interest" description="Disordered" evidence="1">
    <location>
        <begin position="1"/>
        <end position="44"/>
    </location>
</feature>
<dbReference type="OrthoDB" id="18862at10239"/>
<dbReference type="GeneID" id="29124516"/>
<evidence type="ECO:0000256" key="1">
    <source>
        <dbReference type="SAM" id="MobiDB-lite"/>
    </source>
</evidence>
<evidence type="ECO:0000313" key="2">
    <source>
        <dbReference type="EMBL" id="AMS02462.1"/>
    </source>
</evidence>
<feature type="region of interest" description="Disordered" evidence="1">
    <location>
        <begin position="307"/>
        <end position="333"/>
    </location>
</feature>
<gene>
    <name evidence="2" type="primary">61</name>
    <name evidence="2" type="ORF">SEA_SOILASSASSIN_61</name>
</gene>
<dbReference type="RefSeq" id="YP_009303056.1">
    <property type="nucleotide sequence ID" value="NC_031251.1"/>
</dbReference>
<dbReference type="Proteomes" id="UP000207764">
    <property type="component" value="Segment"/>
</dbReference>
<proteinExistence type="predicted"/>
<organism evidence="2 3">
    <name type="scientific">Gordonia phage SoilAssassin</name>
    <dbReference type="NCBI Taxonomy" id="1821562"/>
    <lineage>
        <taxon>Viruses</taxon>
        <taxon>Duplodnaviria</taxon>
        <taxon>Heunggongvirae</taxon>
        <taxon>Uroviricota</taxon>
        <taxon>Caudoviricetes</taxon>
        <taxon>Attisvirus</taxon>
        <taxon>Attisvirus attis</taxon>
    </lineage>
</organism>
<keyword evidence="2" id="KW-0238">DNA-binding</keyword>
<evidence type="ECO:0000313" key="3">
    <source>
        <dbReference type="Proteomes" id="UP000207764"/>
    </source>
</evidence>
<dbReference type="KEGG" id="vg:29124516"/>
<name>A0A142K8M9_9CAUD</name>
<reference evidence="3" key="1">
    <citation type="submission" date="2016-03" db="EMBL/GenBank/DDBJ databases">
        <authorList>
            <person name="Ploux O."/>
        </authorList>
    </citation>
    <scope>NUCLEOTIDE SEQUENCE [LARGE SCALE GENOMIC DNA]</scope>
</reference>
<dbReference type="EMBL" id="KU963246">
    <property type="protein sequence ID" value="AMS02462.1"/>
    <property type="molecule type" value="Genomic_DNA"/>
</dbReference>
<feature type="region of interest" description="Disordered" evidence="1">
    <location>
        <begin position="238"/>
        <end position="264"/>
    </location>
</feature>
<sequence length="333" mass="37206">MTLATRTTLADASQRRPGPDPRPTADVGTRTADDRRPRPRQFQPQCVTCQQRPARTRGMCPACYERERTRQKAYGRWESQHVDAQPVRDHIHALREAGISNKRLRELTGVSVNTIQVLMTGRPERGHGPTKKVLRRTADRILAVQVPQLAFTVASPGRIVPALGATRRLQALVANGYSQRELCRRLGWAWQGNATALFLGRAEYVVARRAREVADLFTQLQMVPGTDVRARNRARANGWPAPLDWDEDTIDDPDATPAAAEQDRPRMATTLDEFEWLLQCGEASDAAAKRSGVSLSTIRVYYAREGRDVPRQLAPPPPLPVAYPRARRSQVAS</sequence>
<protein>
    <submittedName>
        <fullName evidence="2">HTH DNA-binding protein</fullName>
    </submittedName>
</protein>